<dbReference type="Gene3D" id="3.40.50.20">
    <property type="match status" value="1"/>
</dbReference>
<dbReference type="InterPro" id="IPR013815">
    <property type="entry name" value="ATP_grasp_subdomain_1"/>
</dbReference>
<dbReference type="GO" id="GO:0046872">
    <property type="term" value="F:metal ion binding"/>
    <property type="evidence" value="ECO:0007669"/>
    <property type="project" value="InterPro"/>
</dbReference>
<keyword evidence="2 4" id="KW-0547">Nucleotide-binding</keyword>
<name>A0A9Q9IBR7_9ACTN</name>
<dbReference type="RefSeq" id="WP_033357408.1">
    <property type="nucleotide sequence ID" value="NZ_CP073767.1"/>
</dbReference>
<keyword evidence="1" id="KW-0436">Ligase</keyword>
<dbReference type="KEGG" id="daur:Daura_27325"/>
<dbReference type="PANTHER" id="PTHR43585:SF2">
    <property type="entry name" value="ATP-GRASP ENZYME FSQD"/>
    <property type="match status" value="1"/>
</dbReference>
<dbReference type="PANTHER" id="PTHR43585">
    <property type="entry name" value="FUMIPYRROLE BIOSYNTHESIS PROTEIN C"/>
    <property type="match status" value="1"/>
</dbReference>
<organism evidence="6 7">
    <name type="scientific">Dactylosporangium aurantiacum</name>
    <dbReference type="NCBI Taxonomy" id="35754"/>
    <lineage>
        <taxon>Bacteria</taxon>
        <taxon>Bacillati</taxon>
        <taxon>Actinomycetota</taxon>
        <taxon>Actinomycetes</taxon>
        <taxon>Micromonosporales</taxon>
        <taxon>Micromonosporaceae</taxon>
        <taxon>Dactylosporangium</taxon>
    </lineage>
</organism>
<keyword evidence="7" id="KW-1185">Reference proteome</keyword>
<proteinExistence type="predicted"/>
<dbReference type="GO" id="GO:0016874">
    <property type="term" value="F:ligase activity"/>
    <property type="evidence" value="ECO:0007669"/>
    <property type="project" value="UniProtKB-KW"/>
</dbReference>
<evidence type="ECO:0000256" key="3">
    <source>
        <dbReference type="ARBA" id="ARBA00022840"/>
    </source>
</evidence>
<dbReference type="OrthoDB" id="6964321at2"/>
<dbReference type="Gene3D" id="3.30.1490.20">
    <property type="entry name" value="ATP-grasp fold, A domain"/>
    <property type="match status" value="1"/>
</dbReference>
<dbReference type="InterPro" id="IPR052032">
    <property type="entry name" value="ATP-dep_AA_Ligase"/>
</dbReference>
<dbReference type="Pfam" id="PF13535">
    <property type="entry name" value="ATP-grasp_4"/>
    <property type="match status" value="1"/>
</dbReference>
<keyword evidence="3 4" id="KW-0067">ATP-binding</keyword>
<dbReference type="EMBL" id="CP073767">
    <property type="protein sequence ID" value="UWZ50539.1"/>
    <property type="molecule type" value="Genomic_DNA"/>
</dbReference>
<reference evidence="6" key="1">
    <citation type="submission" date="2021-04" db="EMBL/GenBank/DDBJ databases">
        <title>Dactylosporangium aurantiacum NRRL B-8018 full assembly.</title>
        <authorList>
            <person name="Hartkoorn R.C."/>
            <person name="Beaudoing E."/>
            <person name="Hot D."/>
        </authorList>
    </citation>
    <scope>NUCLEOTIDE SEQUENCE</scope>
    <source>
        <strain evidence="6">NRRL B-8018</strain>
    </source>
</reference>
<dbReference type="Pfam" id="PF18603">
    <property type="entry name" value="LAL_C2"/>
    <property type="match status" value="1"/>
</dbReference>
<dbReference type="Proteomes" id="UP001058003">
    <property type="component" value="Chromosome"/>
</dbReference>
<evidence type="ECO:0000313" key="7">
    <source>
        <dbReference type="Proteomes" id="UP001058003"/>
    </source>
</evidence>
<evidence type="ECO:0000256" key="1">
    <source>
        <dbReference type="ARBA" id="ARBA00022598"/>
    </source>
</evidence>
<evidence type="ECO:0000259" key="5">
    <source>
        <dbReference type="PROSITE" id="PS50975"/>
    </source>
</evidence>
<dbReference type="InterPro" id="IPR040570">
    <property type="entry name" value="LAL_C2"/>
</dbReference>
<dbReference type="PROSITE" id="PS50975">
    <property type="entry name" value="ATP_GRASP"/>
    <property type="match status" value="1"/>
</dbReference>
<evidence type="ECO:0000313" key="6">
    <source>
        <dbReference type="EMBL" id="UWZ50539.1"/>
    </source>
</evidence>
<accession>A0A9Q9IBR7</accession>
<evidence type="ECO:0000256" key="4">
    <source>
        <dbReference type="PROSITE-ProRule" id="PRU00409"/>
    </source>
</evidence>
<dbReference type="SUPFAM" id="SSF56059">
    <property type="entry name" value="Glutathione synthetase ATP-binding domain-like"/>
    <property type="match status" value="1"/>
</dbReference>
<dbReference type="InterPro" id="IPR011761">
    <property type="entry name" value="ATP-grasp"/>
</dbReference>
<dbReference type="AlphaFoldDB" id="A0A9Q9IBR7"/>
<sequence length="413" mass="43549">MMLILGASEDQLPVYLEARRRGIPTIGVDVRRDRPAYPYADVWLPVSIKDHEGIVAALDGRRPTAVVAAASEAGLWSWHELSRRYELPYRFPAGAARASLDKSEFHRIVRATGVPGYRWHEGGDRAALTRAAHDIGFPVVVKPPDTSGSKGISFVEDPADLPAALDYAARFTTPGGPLLVEEFLAGRNLTVDVFMRAGQVAFAGITEKRLVPGPRFVIGGHTGPAAVAAAVRDRLVLAAGRLCRAIDLTDGPANFDVILRADGSFAVLEANARLCGNAFPLLMRHMYGVDTVAALVSLALGEPFDLTPSRDDAGIIHVLASPLPGDAVLTAVDGVARARALPGVVCCEVYAEPGAVVRPFDQSANKIGYLVVTGPDTATAQARLAAALDVLVLRFAPAPAEPAAEPAGVSLPG</sequence>
<gene>
    <name evidence="6" type="ORF">Daura_27325</name>
</gene>
<evidence type="ECO:0000256" key="2">
    <source>
        <dbReference type="ARBA" id="ARBA00022741"/>
    </source>
</evidence>
<protein>
    <submittedName>
        <fullName evidence="6">ATP-grasp domain-containing protein</fullName>
    </submittedName>
</protein>
<dbReference type="GO" id="GO:0005524">
    <property type="term" value="F:ATP binding"/>
    <property type="evidence" value="ECO:0007669"/>
    <property type="project" value="UniProtKB-UniRule"/>
</dbReference>
<dbReference type="Gene3D" id="3.30.470.20">
    <property type="entry name" value="ATP-grasp fold, B domain"/>
    <property type="match status" value="1"/>
</dbReference>
<feature type="domain" description="ATP-grasp" evidence="5">
    <location>
        <begin position="106"/>
        <end position="300"/>
    </location>
</feature>